<sequence>MVDAISYGNDDWALLASTMLAVGQYIAVLVGLSEGLGKSQTLLSVEQISSIEKSTTAQIFMYFLSHCLSKVSTALLTLRLFENGRSRNAKLSWALVLLSTLYGLGTILAASIDCSNPTFPQPGDTTCPNRILRFQIVLALDVITEALLVIVPLALVLNILTMRSSKITVTAIFAFRLMDIVFAALNLHQIELLRHSDDYGTSIVPPTIWTQAELLWSILAASLPCLKSFMRPFEKVDEDTWRSGQGYSSSRSGLSRGTRRTQSYGDALQLDYMSSHRQTDSHTMESTENDDKRESHRLGEENNATITNSLSRTSAFEDERRSWGSQDRIVQVSRLWPTQNPGSGKGPFELA</sequence>
<feature type="domain" description="Rhodopsin" evidence="3">
    <location>
        <begin position="6"/>
        <end position="230"/>
    </location>
</feature>
<evidence type="ECO:0000313" key="5">
    <source>
        <dbReference type="Proteomes" id="UP001056384"/>
    </source>
</evidence>
<evidence type="ECO:0000313" key="4">
    <source>
        <dbReference type="EMBL" id="USW52778.1"/>
    </source>
</evidence>
<feature type="compositionally biased region" description="Low complexity" evidence="1">
    <location>
        <begin position="242"/>
        <end position="260"/>
    </location>
</feature>
<feature type="transmembrane region" description="Helical" evidence="2">
    <location>
        <begin position="93"/>
        <end position="112"/>
    </location>
</feature>
<feature type="transmembrane region" description="Helical" evidence="2">
    <location>
        <begin position="132"/>
        <end position="160"/>
    </location>
</feature>
<accession>A0A9Q9AT99</accession>
<evidence type="ECO:0000256" key="2">
    <source>
        <dbReference type="SAM" id="Phobius"/>
    </source>
</evidence>
<reference evidence="4" key="1">
    <citation type="submission" date="2022-06" db="EMBL/GenBank/DDBJ databases">
        <title>Complete genome sequences of two strains of the flax pathogen Septoria linicola.</title>
        <authorList>
            <person name="Lapalu N."/>
            <person name="Simon A."/>
            <person name="Demenou B."/>
            <person name="Paumier D."/>
            <person name="Guillot M.-P."/>
            <person name="Gout L."/>
            <person name="Valade R."/>
        </authorList>
    </citation>
    <scope>NUCLEOTIDE SEQUENCE</scope>
    <source>
        <strain evidence="4">SE15195</strain>
    </source>
</reference>
<dbReference type="PANTHER" id="PTHR39614:SF2">
    <property type="entry name" value="INTEGRAL MEMBRANE PROTEIN"/>
    <property type="match status" value="1"/>
</dbReference>
<feature type="region of interest" description="Disordered" evidence="1">
    <location>
        <begin position="275"/>
        <end position="351"/>
    </location>
</feature>
<dbReference type="PANTHER" id="PTHR39614">
    <property type="entry name" value="INTEGRAL MEMBRANE PROTEIN"/>
    <property type="match status" value="1"/>
</dbReference>
<feature type="compositionally biased region" description="Basic and acidic residues" evidence="1">
    <location>
        <begin position="277"/>
        <end position="300"/>
    </location>
</feature>
<proteinExistence type="predicted"/>
<dbReference type="EMBL" id="CP099421">
    <property type="protein sequence ID" value="USW52778.1"/>
    <property type="molecule type" value="Genomic_DNA"/>
</dbReference>
<evidence type="ECO:0000256" key="1">
    <source>
        <dbReference type="SAM" id="MobiDB-lite"/>
    </source>
</evidence>
<feature type="transmembrane region" description="Helical" evidence="2">
    <location>
        <begin position="12"/>
        <end position="32"/>
    </location>
</feature>
<keyword evidence="2" id="KW-1133">Transmembrane helix</keyword>
<feature type="region of interest" description="Disordered" evidence="1">
    <location>
        <begin position="240"/>
        <end position="260"/>
    </location>
</feature>
<name>A0A9Q9AT99_9PEZI</name>
<keyword evidence="5" id="KW-1185">Reference proteome</keyword>
<gene>
    <name evidence="4" type="ORF">Slin15195_G060970</name>
</gene>
<dbReference type="AlphaFoldDB" id="A0A9Q9AT99"/>
<dbReference type="InterPro" id="IPR049326">
    <property type="entry name" value="Rhodopsin_dom_fungi"/>
</dbReference>
<keyword evidence="2" id="KW-0812">Transmembrane</keyword>
<keyword evidence="2" id="KW-0472">Membrane</keyword>
<evidence type="ECO:0000259" key="3">
    <source>
        <dbReference type="Pfam" id="PF20684"/>
    </source>
</evidence>
<dbReference type="OrthoDB" id="3918601at2759"/>
<feature type="compositionally biased region" description="Polar residues" evidence="1">
    <location>
        <begin position="302"/>
        <end position="314"/>
    </location>
</feature>
<protein>
    <recommendedName>
        <fullName evidence="3">Rhodopsin domain-containing protein</fullName>
    </recommendedName>
</protein>
<dbReference type="Pfam" id="PF20684">
    <property type="entry name" value="Fung_rhodopsin"/>
    <property type="match status" value="1"/>
</dbReference>
<dbReference type="Proteomes" id="UP001056384">
    <property type="component" value="Chromosome 4"/>
</dbReference>
<feature type="transmembrane region" description="Helical" evidence="2">
    <location>
        <begin position="59"/>
        <end position="81"/>
    </location>
</feature>
<organism evidence="4 5">
    <name type="scientific">Septoria linicola</name>
    <dbReference type="NCBI Taxonomy" id="215465"/>
    <lineage>
        <taxon>Eukaryota</taxon>
        <taxon>Fungi</taxon>
        <taxon>Dikarya</taxon>
        <taxon>Ascomycota</taxon>
        <taxon>Pezizomycotina</taxon>
        <taxon>Dothideomycetes</taxon>
        <taxon>Dothideomycetidae</taxon>
        <taxon>Mycosphaerellales</taxon>
        <taxon>Mycosphaerellaceae</taxon>
        <taxon>Septoria</taxon>
    </lineage>
</organism>